<dbReference type="InterPro" id="IPR029063">
    <property type="entry name" value="SAM-dependent_MTases_sf"/>
</dbReference>
<dbReference type="GO" id="GO:0005634">
    <property type="term" value="C:nucleus"/>
    <property type="evidence" value="ECO:0007669"/>
    <property type="project" value="UniProtKB-SubCell"/>
</dbReference>
<dbReference type="Gene3D" id="3.40.50.150">
    <property type="entry name" value="Vaccinia Virus protein VP39"/>
    <property type="match status" value="1"/>
</dbReference>
<keyword evidence="6" id="KW-0808">Transferase</keyword>
<dbReference type="EMBL" id="JACGWM010000006">
    <property type="protein sequence ID" value="KAL0368582.1"/>
    <property type="molecule type" value="Genomic_DNA"/>
</dbReference>
<keyword evidence="5 10" id="KW-0489">Methyltransferase</keyword>
<dbReference type="InterPro" id="IPR019410">
    <property type="entry name" value="Methyltransf_16"/>
</dbReference>
<evidence type="ECO:0000256" key="8">
    <source>
        <dbReference type="ARBA" id="ARBA00023242"/>
    </source>
</evidence>
<keyword evidence="4" id="KW-0963">Cytoplasm</keyword>
<accession>A0AAW2QME0</accession>
<organism evidence="10">
    <name type="scientific">Sesamum calycinum</name>
    <dbReference type="NCBI Taxonomy" id="2727403"/>
    <lineage>
        <taxon>Eukaryota</taxon>
        <taxon>Viridiplantae</taxon>
        <taxon>Streptophyta</taxon>
        <taxon>Embryophyta</taxon>
        <taxon>Tracheophyta</taxon>
        <taxon>Spermatophyta</taxon>
        <taxon>Magnoliopsida</taxon>
        <taxon>eudicotyledons</taxon>
        <taxon>Gunneridae</taxon>
        <taxon>Pentapetalae</taxon>
        <taxon>asterids</taxon>
        <taxon>lamiids</taxon>
        <taxon>Lamiales</taxon>
        <taxon>Pedaliaceae</taxon>
        <taxon>Sesamum</taxon>
    </lineage>
</organism>
<evidence type="ECO:0000313" key="10">
    <source>
        <dbReference type="EMBL" id="KAL0368582.1"/>
    </source>
</evidence>
<evidence type="ECO:0000256" key="2">
    <source>
        <dbReference type="ARBA" id="ARBA00004496"/>
    </source>
</evidence>
<evidence type="ECO:0000256" key="1">
    <source>
        <dbReference type="ARBA" id="ARBA00004123"/>
    </source>
</evidence>
<comment type="caution">
    <text evidence="10">The sequence shown here is derived from an EMBL/GenBank/DDBJ whole genome shotgun (WGS) entry which is preliminary data.</text>
</comment>
<dbReference type="SUPFAM" id="SSF53335">
    <property type="entry name" value="S-adenosyl-L-methionine-dependent methyltransferases"/>
    <property type="match status" value="1"/>
</dbReference>
<gene>
    <name evidence="10" type="ORF">Scaly_1077100</name>
</gene>
<reference evidence="10" key="2">
    <citation type="journal article" date="2024" name="Plant">
        <title>Genomic evolution and insights into agronomic trait innovations of Sesamum species.</title>
        <authorList>
            <person name="Miao H."/>
            <person name="Wang L."/>
            <person name="Qu L."/>
            <person name="Liu H."/>
            <person name="Sun Y."/>
            <person name="Le M."/>
            <person name="Wang Q."/>
            <person name="Wei S."/>
            <person name="Zheng Y."/>
            <person name="Lin W."/>
            <person name="Duan Y."/>
            <person name="Cao H."/>
            <person name="Xiong S."/>
            <person name="Wang X."/>
            <person name="Wei L."/>
            <person name="Li C."/>
            <person name="Ma Q."/>
            <person name="Ju M."/>
            <person name="Zhao R."/>
            <person name="Li G."/>
            <person name="Mu C."/>
            <person name="Tian Q."/>
            <person name="Mei H."/>
            <person name="Zhang T."/>
            <person name="Gao T."/>
            <person name="Zhang H."/>
        </authorList>
    </citation>
    <scope>NUCLEOTIDE SEQUENCE</scope>
    <source>
        <strain evidence="10">KEN8</strain>
    </source>
</reference>
<comment type="similarity">
    <text evidence="9">Belongs to the methyltransferase superfamily. METTL18 family.</text>
</comment>
<evidence type="ECO:0000256" key="3">
    <source>
        <dbReference type="ARBA" id="ARBA00012533"/>
    </source>
</evidence>
<evidence type="ECO:0000256" key="6">
    <source>
        <dbReference type="ARBA" id="ARBA00022679"/>
    </source>
</evidence>
<dbReference type="GO" id="GO:0018064">
    <property type="term" value="F:protein-L-histidine N-tele-methyltransferase activity"/>
    <property type="evidence" value="ECO:0007669"/>
    <property type="project" value="UniProtKB-EC"/>
</dbReference>
<comment type="subcellular location">
    <subcellularLocation>
        <location evidence="2">Cytoplasm</location>
    </subcellularLocation>
    <subcellularLocation>
        <location evidence="1">Nucleus</location>
    </subcellularLocation>
</comment>
<protein>
    <recommendedName>
        <fullName evidence="3">protein-histidine N-methyltransferase</fullName>
        <ecNumber evidence="3">2.1.1.85</ecNumber>
    </recommendedName>
</protein>
<dbReference type="AlphaFoldDB" id="A0AAW2QME0"/>
<evidence type="ECO:0000256" key="7">
    <source>
        <dbReference type="ARBA" id="ARBA00022691"/>
    </source>
</evidence>
<evidence type="ECO:0000256" key="5">
    <source>
        <dbReference type="ARBA" id="ARBA00022603"/>
    </source>
</evidence>
<sequence length="286" mass="30812">MESHPAKEEIFRLFDEKPTSGLGFLDAESSLPPPPPCLEVLASEVSPSAKYTVEPVNIGGLTLFKISRVPGLIAIGLTLVGKQLFSKSGSQGKTIGCILISRKLGCGHGLPGIFACLKGAAVVHFQDFNSEVLQCLTIPNVTVNIKKNSQHLAPDVEEGPINTETRFFSGDWGEVHRVLSCVCSNEYNIGSRPQLDQAAGYDVILMAETVYSISALPNLYKLVKKCLSNPHGVVYMAAKKYYFGVGGGSRRFLALVEKDGAFASSLVAEVADGSSNVREVWKLHLK</sequence>
<keyword evidence="8" id="KW-0539">Nucleus</keyword>
<proteinExistence type="inferred from homology"/>
<dbReference type="PANTHER" id="PTHR14614">
    <property type="entry name" value="HEPATOCELLULAR CARCINOMA-ASSOCIATED ANTIGEN"/>
    <property type="match status" value="1"/>
</dbReference>
<evidence type="ECO:0000256" key="4">
    <source>
        <dbReference type="ARBA" id="ARBA00022490"/>
    </source>
</evidence>
<keyword evidence="7" id="KW-0949">S-adenosyl-L-methionine</keyword>
<dbReference type="GO" id="GO:0005737">
    <property type="term" value="C:cytoplasm"/>
    <property type="evidence" value="ECO:0007669"/>
    <property type="project" value="UniProtKB-SubCell"/>
</dbReference>
<dbReference type="GO" id="GO:0032259">
    <property type="term" value="P:methylation"/>
    <property type="evidence" value="ECO:0007669"/>
    <property type="project" value="UniProtKB-KW"/>
</dbReference>
<evidence type="ECO:0000256" key="9">
    <source>
        <dbReference type="ARBA" id="ARBA00038126"/>
    </source>
</evidence>
<reference evidence="10" key="1">
    <citation type="submission" date="2020-06" db="EMBL/GenBank/DDBJ databases">
        <authorList>
            <person name="Li T."/>
            <person name="Hu X."/>
            <person name="Zhang T."/>
            <person name="Song X."/>
            <person name="Zhang H."/>
            <person name="Dai N."/>
            <person name="Sheng W."/>
            <person name="Hou X."/>
            <person name="Wei L."/>
        </authorList>
    </citation>
    <scope>NUCLEOTIDE SEQUENCE</scope>
    <source>
        <strain evidence="10">KEN8</strain>
        <tissue evidence="10">Leaf</tissue>
    </source>
</reference>
<dbReference type="PANTHER" id="PTHR14614:SF39">
    <property type="entry name" value="HISTIDINE PROTEIN METHYLTRANSFERASE 1 HOMOLOG"/>
    <property type="match status" value="1"/>
</dbReference>
<dbReference type="EC" id="2.1.1.85" evidence="3"/>
<name>A0AAW2QME0_9LAMI</name>